<evidence type="ECO:0000256" key="17">
    <source>
        <dbReference type="ARBA" id="ARBA00023180"/>
    </source>
</evidence>
<dbReference type="Pfam" id="PF01822">
    <property type="entry name" value="WSC"/>
    <property type="match status" value="1"/>
</dbReference>
<protein>
    <recommendedName>
        <fullName evidence="6">protein xylosyltransferase</fullName>
        <ecNumber evidence="6">2.4.2.26</ecNumber>
    </recommendedName>
    <alternativeName>
        <fullName evidence="18">Peptide O-xylosyltransferase</fullName>
    </alternativeName>
</protein>
<keyword evidence="24" id="KW-1185">Reference proteome</keyword>
<dbReference type="AlphaFoldDB" id="A0A9P0HAR0"/>
<dbReference type="GO" id="GO:0005789">
    <property type="term" value="C:endoplasmic reticulum membrane"/>
    <property type="evidence" value="ECO:0007669"/>
    <property type="project" value="UniProtKB-SubCell"/>
</dbReference>
<feature type="region of interest" description="Disordered" evidence="20">
    <location>
        <begin position="914"/>
        <end position="934"/>
    </location>
</feature>
<keyword evidence="12" id="KW-0735">Signal-anchor</keyword>
<evidence type="ECO:0000256" key="6">
    <source>
        <dbReference type="ARBA" id="ARBA00011972"/>
    </source>
</evidence>
<evidence type="ECO:0000256" key="3">
    <source>
        <dbReference type="ARBA" id="ARBA00004840"/>
    </source>
</evidence>
<gene>
    <name evidence="23" type="ORF">NEZAVI_LOCUS8143</name>
</gene>
<evidence type="ECO:0000313" key="23">
    <source>
        <dbReference type="EMBL" id="CAH1398512.1"/>
    </source>
</evidence>
<keyword evidence="11" id="KW-0256">Endoplasmic reticulum</keyword>
<evidence type="ECO:0000256" key="16">
    <source>
        <dbReference type="ARBA" id="ARBA00023157"/>
    </source>
</evidence>
<dbReference type="PANTHER" id="PTHR46025">
    <property type="entry name" value="XYLOSYLTRANSFERASE OXT"/>
    <property type="match status" value="1"/>
</dbReference>
<evidence type="ECO:0000313" key="24">
    <source>
        <dbReference type="Proteomes" id="UP001152798"/>
    </source>
</evidence>
<dbReference type="GO" id="GO:0050650">
    <property type="term" value="P:chondroitin sulfate proteoglycan biosynthetic process"/>
    <property type="evidence" value="ECO:0007669"/>
    <property type="project" value="TreeGrafter"/>
</dbReference>
<evidence type="ECO:0000256" key="5">
    <source>
        <dbReference type="ARBA" id="ARBA00010195"/>
    </source>
</evidence>
<evidence type="ECO:0000256" key="11">
    <source>
        <dbReference type="ARBA" id="ARBA00022824"/>
    </source>
</evidence>
<evidence type="ECO:0000256" key="20">
    <source>
        <dbReference type="SAM" id="MobiDB-lite"/>
    </source>
</evidence>
<dbReference type="GO" id="GO:0015012">
    <property type="term" value="P:heparan sulfate proteoglycan biosynthetic process"/>
    <property type="evidence" value="ECO:0007669"/>
    <property type="project" value="TreeGrafter"/>
</dbReference>
<dbReference type="Pfam" id="PF02485">
    <property type="entry name" value="Branch"/>
    <property type="match status" value="1"/>
</dbReference>
<keyword evidence="8" id="KW-0808">Transferase</keyword>
<dbReference type="PANTHER" id="PTHR46025:SF3">
    <property type="entry name" value="XYLOSYLTRANSFERASE OXT"/>
    <property type="match status" value="1"/>
</dbReference>
<dbReference type="InterPro" id="IPR002889">
    <property type="entry name" value="WSC_carb-bd"/>
</dbReference>
<dbReference type="OrthoDB" id="2019572at2759"/>
<keyword evidence="7" id="KW-0328">Glycosyltransferase</keyword>
<evidence type="ECO:0000259" key="22">
    <source>
        <dbReference type="PROSITE" id="PS51212"/>
    </source>
</evidence>
<accession>A0A9P0HAR0</accession>
<evidence type="ECO:0000256" key="15">
    <source>
        <dbReference type="ARBA" id="ARBA00023136"/>
    </source>
</evidence>
<dbReference type="InterPro" id="IPR003406">
    <property type="entry name" value="Glyco_trans_14"/>
</dbReference>
<dbReference type="GO" id="GO:0030158">
    <property type="term" value="F:protein xylosyltransferase activity"/>
    <property type="evidence" value="ECO:0007669"/>
    <property type="project" value="UniProtKB-EC"/>
</dbReference>
<reference evidence="23" key="1">
    <citation type="submission" date="2022-01" db="EMBL/GenBank/DDBJ databases">
        <authorList>
            <person name="King R."/>
        </authorList>
    </citation>
    <scope>NUCLEOTIDE SEQUENCE</scope>
</reference>
<dbReference type="Proteomes" id="UP001152798">
    <property type="component" value="Chromosome 4"/>
</dbReference>
<dbReference type="InterPro" id="IPR043538">
    <property type="entry name" value="XYLT"/>
</dbReference>
<evidence type="ECO:0000256" key="12">
    <source>
        <dbReference type="ARBA" id="ARBA00022968"/>
    </source>
</evidence>
<evidence type="ECO:0000256" key="1">
    <source>
        <dbReference type="ARBA" id="ARBA00004323"/>
    </source>
</evidence>
<evidence type="ECO:0000256" key="4">
    <source>
        <dbReference type="ARBA" id="ARBA00005093"/>
    </source>
</evidence>
<keyword evidence="10" id="KW-0479">Metal-binding</keyword>
<evidence type="ECO:0000256" key="13">
    <source>
        <dbReference type="ARBA" id="ARBA00022989"/>
    </source>
</evidence>
<comment type="pathway">
    <text evidence="4">Glycan metabolism; heparan sulfate biosynthesis.</text>
</comment>
<evidence type="ECO:0000256" key="18">
    <source>
        <dbReference type="ARBA" id="ARBA00042865"/>
    </source>
</evidence>
<evidence type="ECO:0000256" key="21">
    <source>
        <dbReference type="SAM" id="Phobius"/>
    </source>
</evidence>
<comment type="similarity">
    <text evidence="5">Belongs to the glycosyltransferase 14 family. XylT subfamily.</text>
</comment>
<evidence type="ECO:0000256" key="7">
    <source>
        <dbReference type="ARBA" id="ARBA00022676"/>
    </source>
</evidence>
<comment type="pathway">
    <text evidence="3">Glycan metabolism; chondroitin sulfate biosynthesis.</text>
</comment>
<dbReference type="EMBL" id="OV725080">
    <property type="protein sequence ID" value="CAH1398512.1"/>
    <property type="molecule type" value="Genomic_DNA"/>
</dbReference>
<dbReference type="Pfam" id="PF12529">
    <property type="entry name" value="Xylo_C"/>
    <property type="match status" value="1"/>
</dbReference>
<dbReference type="GO" id="GO:0046872">
    <property type="term" value="F:metal ion binding"/>
    <property type="evidence" value="ECO:0007669"/>
    <property type="project" value="UniProtKB-KW"/>
</dbReference>
<dbReference type="GO" id="GO:0000139">
    <property type="term" value="C:Golgi membrane"/>
    <property type="evidence" value="ECO:0007669"/>
    <property type="project" value="UniProtKB-SubCell"/>
</dbReference>
<keyword evidence="16" id="KW-1015">Disulfide bond</keyword>
<dbReference type="EC" id="2.4.2.26" evidence="6"/>
<evidence type="ECO:0000256" key="19">
    <source>
        <dbReference type="ARBA" id="ARBA00047847"/>
    </source>
</evidence>
<proteinExistence type="inferred from homology"/>
<comment type="subcellular location">
    <subcellularLocation>
        <location evidence="2">Endoplasmic reticulum membrane</location>
        <topology evidence="2">Single-pass type II membrane protein</topology>
    </subcellularLocation>
    <subcellularLocation>
        <location evidence="1">Golgi apparatus membrane</location>
        <topology evidence="1">Single-pass type II membrane protein</topology>
    </subcellularLocation>
</comment>
<evidence type="ECO:0000256" key="10">
    <source>
        <dbReference type="ARBA" id="ARBA00022723"/>
    </source>
</evidence>
<keyword evidence="14" id="KW-0333">Golgi apparatus</keyword>
<keyword evidence="9 21" id="KW-0812">Transmembrane</keyword>
<evidence type="ECO:0000256" key="8">
    <source>
        <dbReference type="ARBA" id="ARBA00022679"/>
    </source>
</evidence>
<comment type="catalytic activity">
    <reaction evidence="19">
        <text>UDP-alpha-D-xylose + L-seryl-[protein] = 3-O-(beta-D-xylosyl)-L-seryl-[protein] + UDP + H(+)</text>
        <dbReference type="Rhea" id="RHEA:50192"/>
        <dbReference type="Rhea" id="RHEA-COMP:9863"/>
        <dbReference type="Rhea" id="RHEA-COMP:12567"/>
        <dbReference type="ChEBI" id="CHEBI:15378"/>
        <dbReference type="ChEBI" id="CHEBI:29999"/>
        <dbReference type="ChEBI" id="CHEBI:57632"/>
        <dbReference type="ChEBI" id="CHEBI:58223"/>
        <dbReference type="ChEBI" id="CHEBI:132085"/>
        <dbReference type="EC" id="2.4.2.26"/>
    </reaction>
</comment>
<keyword evidence="13 21" id="KW-1133">Transmembrane helix</keyword>
<name>A0A9P0HAR0_NEZVI</name>
<feature type="transmembrane region" description="Helical" evidence="21">
    <location>
        <begin position="17"/>
        <end position="39"/>
    </location>
</feature>
<sequence>MVVNKTLDVRWIKRYRLFCLGGSVILIIQVFLAYIFLAFDSSYEKPTQEYLSGKGRLNVEVLEDHNSVESSRKFRDHYLGQDDDDEEGLGNSNAIYPKVKLPPDKLESIHKFKQVPSKSNNKIIEGNKTVLRVEELDFIPLCEIKSKEAISAIHRARTQHCKQTIANISCLISSSNLYPDKLPHTCPSLGLETGKAMGCYQDDKALRLLTGFYQNLKTTNSPHTCLDICTKGGFPYAGVQYGTECFCGVSEPPSSARLPDSSCNMKCPLDPKQPCGGFYTVNIYQTGIAKLSKETAELVSSSPSDVPRARVLYLLTLNGRSIRQVKRLIKVLYNVSNYFYIHVDARQDYLMRQLVEVEKKLKNVRLSRNRNASIWGGASLLTVLLRAMIELIPDKTWKWDYVINLSESDFPVKTNDELVDFLTVHRKRNFVKSHGREVQRFIQKQGLDKTFVECDAHMWRIGDRNLPSGIVIDGGSDWFALSRPFVEYLVTYEKDPLLQGLVTFFKYTLLPAESFFHTALRNSPFCRTYVDNNLHVTNWRRHLGCKCQYKHIVDWCGCSPNNFRLEDWGRLQSTKLKPVFFARKFEPAVDQSIINQVEAWLYGPFPSNVTAMESYWHSTYSSLDLEPRPDDALISTALSLTRATSRRKLNCSFSSTNKILEITSYYRYDAYVGSLILYNITAKDNLDSIVLETWVRPVGHYTVLETMTSLSALKRIEVSSDYDQKESVARNWLRTLGPFSEPVAIYYLEQPISGYNLTLLWIDPIGALADVSYLSISGDSLTGFVKSSLKAPLFPGIWTLRIIHGGKAHSETSFLVTPLELLNGSPLTQREAGFMHRGPSERYPKRAEDWGIRGGGNALERRALSNARRTGKDLQQWIDSLSSRFYEIVESCVVKKRKWCDLPVCENTNWSSLSPDPKSELTTVDDVSGRMKRW</sequence>
<evidence type="ECO:0000256" key="9">
    <source>
        <dbReference type="ARBA" id="ARBA00022692"/>
    </source>
</evidence>
<organism evidence="23 24">
    <name type="scientific">Nezara viridula</name>
    <name type="common">Southern green stink bug</name>
    <name type="synonym">Cimex viridulus</name>
    <dbReference type="NCBI Taxonomy" id="85310"/>
    <lineage>
        <taxon>Eukaryota</taxon>
        <taxon>Metazoa</taxon>
        <taxon>Ecdysozoa</taxon>
        <taxon>Arthropoda</taxon>
        <taxon>Hexapoda</taxon>
        <taxon>Insecta</taxon>
        <taxon>Pterygota</taxon>
        <taxon>Neoptera</taxon>
        <taxon>Paraneoptera</taxon>
        <taxon>Hemiptera</taxon>
        <taxon>Heteroptera</taxon>
        <taxon>Panheteroptera</taxon>
        <taxon>Pentatomomorpha</taxon>
        <taxon>Pentatomoidea</taxon>
        <taxon>Pentatomidae</taxon>
        <taxon>Pentatominae</taxon>
        <taxon>Nezara</taxon>
    </lineage>
</organism>
<dbReference type="SMART" id="SM00321">
    <property type="entry name" value="WSC"/>
    <property type="match status" value="1"/>
</dbReference>
<keyword evidence="15 21" id="KW-0472">Membrane</keyword>
<evidence type="ECO:0000256" key="14">
    <source>
        <dbReference type="ARBA" id="ARBA00023034"/>
    </source>
</evidence>
<evidence type="ECO:0000256" key="2">
    <source>
        <dbReference type="ARBA" id="ARBA00004648"/>
    </source>
</evidence>
<keyword evidence="17" id="KW-0325">Glycoprotein</keyword>
<dbReference type="InterPro" id="IPR024448">
    <property type="entry name" value="XylT_C"/>
</dbReference>
<dbReference type="PROSITE" id="PS51212">
    <property type="entry name" value="WSC"/>
    <property type="match status" value="1"/>
</dbReference>
<feature type="domain" description="WSC" evidence="22">
    <location>
        <begin position="193"/>
        <end position="287"/>
    </location>
</feature>